<gene>
    <name evidence="2" type="ORF">MPEBLZ_02387</name>
</gene>
<evidence type="ECO:0000256" key="1">
    <source>
        <dbReference type="SAM" id="Phobius"/>
    </source>
</evidence>
<dbReference type="Proteomes" id="UP000050360">
    <property type="component" value="Unassembled WGS sequence"/>
</dbReference>
<proteinExistence type="predicted"/>
<protein>
    <submittedName>
        <fullName evidence="2">Uncharacterized protein</fullName>
    </submittedName>
</protein>
<keyword evidence="1" id="KW-1133">Transmembrane helix</keyword>
<comment type="caution">
    <text evidence="2">The sequence shown here is derived from an EMBL/GenBank/DDBJ whole genome shotgun (WGS) entry which is preliminary data.</text>
</comment>
<organism evidence="2 3">
    <name type="scientific">Candidatus Methanoperedens nitratireducens</name>
    <dbReference type="NCBI Taxonomy" id="1392998"/>
    <lineage>
        <taxon>Archaea</taxon>
        <taxon>Methanobacteriati</taxon>
        <taxon>Methanobacteriota</taxon>
        <taxon>Stenosarchaea group</taxon>
        <taxon>Methanomicrobia</taxon>
        <taxon>Methanosarcinales</taxon>
        <taxon>ANME-2 cluster</taxon>
        <taxon>Candidatus Methanoperedentaceae</taxon>
        <taxon>Candidatus Methanoperedens</taxon>
    </lineage>
</organism>
<keyword evidence="1" id="KW-0812">Transmembrane</keyword>
<keyword evidence="1" id="KW-0472">Membrane</keyword>
<name>A0A0P8CJH9_9EURY</name>
<sequence length="43" mass="4907">MKIEFIEKIKELGIGAYIIAIGVFFILLMIGWLIYNIFISSKG</sequence>
<feature type="transmembrane region" description="Helical" evidence="1">
    <location>
        <begin position="12"/>
        <end position="35"/>
    </location>
</feature>
<evidence type="ECO:0000313" key="2">
    <source>
        <dbReference type="EMBL" id="KPQ43081.1"/>
    </source>
</evidence>
<dbReference type="AlphaFoldDB" id="A0A0P8CJH9"/>
<reference evidence="2 3" key="1">
    <citation type="submission" date="2015-09" db="EMBL/GenBank/DDBJ databases">
        <title>A metagenomics-based metabolic model of nitrate-dependent anaerobic oxidation of methane by Methanoperedens-like archaea.</title>
        <authorList>
            <person name="Arshad A."/>
            <person name="Speth D.R."/>
            <person name="De Graaf R.M."/>
            <person name="Op Den Camp H.J."/>
            <person name="Jetten M.S."/>
            <person name="Welte C.U."/>
        </authorList>
    </citation>
    <scope>NUCLEOTIDE SEQUENCE [LARGE SCALE GENOMIC DNA]</scope>
</reference>
<evidence type="ECO:0000313" key="3">
    <source>
        <dbReference type="Proteomes" id="UP000050360"/>
    </source>
</evidence>
<dbReference type="EMBL" id="LKCM01000182">
    <property type="protein sequence ID" value="KPQ43081.1"/>
    <property type="molecule type" value="Genomic_DNA"/>
</dbReference>
<accession>A0A0P8CJH9</accession>